<reference evidence="2" key="1">
    <citation type="journal article" date="2023" name="Front. Plant Sci.">
        <title>Chromosomal-level genome assembly of Melastoma candidum provides insights into trichome evolution.</title>
        <authorList>
            <person name="Zhong Y."/>
            <person name="Wu W."/>
            <person name="Sun C."/>
            <person name="Zou P."/>
            <person name="Liu Y."/>
            <person name="Dai S."/>
            <person name="Zhou R."/>
        </authorList>
    </citation>
    <scope>NUCLEOTIDE SEQUENCE [LARGE SCALE GENOMIC DNA]</scope>
</reference>
<keyword evidence="2" id="KW-1185">Reference proteome</keyword>
<dbReference type="Proteomes" id="UP001057402">
    <property type="component" value="Chromosome 10"/>
</dbReference>
<name>A0ACB9M5L9_9MYRT</name>
<dbReference type="EMBL" id="CM042889">
    <property type="protein sequence ID" value="KAI4319558.1"/>
    <property type="molecule type" value="Genomic_DNA"/>
</dbReference>
<evidence type="ECO:0000313" key="2">
    <source>
        <dbReference type="Proteomes" id="UP001057402"/>
    </source>
</evidence>
<comment type="caution">
    <text evidence="1">The sequence shown here is derived from an EMBL/GenBank/DDBJ whole genome shotgun (WGS) entry which is preliminary data.</text>
</comment>
<evidence type="ECO:0000313" key="1">
    <source>
        <dbReference type="EMBL" id="KAI4319558.1"/>
    </source>
</evidence>
<protein>
    <submittedName>
        <fullName evidence="1">Uncharacterized protein</fullName>
    </submittedName>
</protein>
<sequence>MISSTSNFVTAPVHLVKGAVVSCSSGFSTSSEWFRSVKRKYDEYQEKKFFLPGKEYDAVARVQIENEIMALRDLFASQQQAINALGAELEDERMPLPQLQVRPCQ</sequence>
<proteinExistence type="predicted"/>
<organism evidence="1 2">
    <name type="scientific">Melastoma candidum</name>
    <dbReference type="NCBI Taxonomy" id="119954"/>
    <lineage>
        <taxon>Eukaryota</taxon>
        <taxon>Viridiplantae</taxon>
        <taxon>Streptophyta</taxon>
        <taxon>Embryophyta</taxon>
        <taxon>Tracheophyta</taxon>
        <taxon>Spermatophyta</taxon>
        <taxon>Magnoliopsida</taxon>
        <taxon>eudicotyledons</taxon>
        <taxon>Gunneridae</taxon>
        <taxon>Pentapetalae</taxon>
        <taxon>rosids</taxon>
        <taxon>malvids</taxon>
        <taxon>Myrtales</taxon>
        <taxon>Melastomataceae</taxon>
        <taxon>Melastomatoideae</taxon>
        <taxon>Melastomateae</taxon>
        <taxon>Melastoma</taxon>
    </lineage>
</organism>
<accession>A0ACB9M5L9</accession>
<gene>
    <name evidence="1" type="ORF">MLD38_033143</name>
</gene>